<keyword evidence="3" id="KW-0560">Oxidoreductase</keyword>
<dbReference type="OrthoDB" id="498125at2759"/>
<accession>A0A0D2GTH2</accession>
<keyword evidence="2" id="KW-0521">NADP</keyword>
<evidence type="ECO:0000256" key="3">
    <source>
        <dbReference type="ARBA" id="ARBA00023002"/>
    </source>
</evidence>
<dbReference type="InterPro" id="IPR051122">
    <property type="entry name" value="SDR_DHRS6-like"/>
</dbReference>
<name>A0A0D2GTH2_9EURO</name>
<dbReference type="InterPro" id="IPR002347">
    <property type="entry name" value="SDR_fam"/>
</dbReference>
<dbReference type="STRING" id="1442368.A0A0D2GTH2"/>
<dbReference type="InterPro" id="IPR020904">
    <property type="entry name" value="Sc_DH/Rdtase_CS"/>
</dbReference>
<dbReference type="GeneID" id="25303048"/>
<dbReference type="PANTHER" id="PTHR43477:SF1">
    <property type="entry name" value="DIHYDROANTICAPSIN 7-DEHYDROGENASE"/>
    <property type="match status" value="1"/>
</dbReference>
<dbReference type="VEuPathDB" id="FungiDB:Z517_03558"/>
<gene>
    <name evidence="4" type="ORF">Z517_03558</name>
</gene>
<dbReference type="HOGENOM" id="CLU_010194_1_0_1"/>
<dbReference type="EMBL" id="KN846970">
    <property type="protein sequence ID" value="KIW84308.1"/>
    <property type="molecule type" value="Genomic_DNA"/>
</dbReference>
<evidence type="ECO:0000313" key="5">
    <source>
        <dbReference type="Proteomes" id="UP000053029"/>
    </source>
</evidence>
<reference evidence="4 5" key="1">
    <citation type="submission" date="2015-01" db="EMBL/GenBank/DDBJ databases">
        <title>The Genome Sequence of Fonsecaea pedrosoi CBS 271.37.</title>
        <authorList>
            <consortium name="The Broad Institute Genomics Platform"/>
            <person name="Cuomo C."/>
            <person name="de Hoog S."/>
            <person name="Gorbushina A."/>
            <person name="Stielow B."/>
            <person name="Teixiera M."/>
            <person name="Abouelleil A."/>
            <person name="Chapman S.B."/>
            <person name="Priest M."/>
            <person name="Young S.K."/>
            <person name="Wortman J."/>
            <person name="Nusbaum C."/>
            <person name="Birren B."/>
        </authorList>
    </citation>
    <scope>NUCLEOTIDE SEQUENCE [LARGE SCALE GENOMIC DNA]</scope>
    <source>
        <strain evidence="4 5">CBS 271.37</strain>
    </source>
</reference>
<dbReference type="Pfam" id="PF13561">
    <property type="entry name" value="adh_short_C2"/>
    <property type="match status" value="1"/>
</dbReference>
<dbReference type="Gene3D" id="3.40.50.720">
    <property type="entry name" value="NAD(P)-binding Rossmann-like Domain"/>
    <property type="match status" value="1"/>
</dbReference>
<protein>
    <submittedName>
        <fullName evidence="4">Uncharacterized protein</fullName>
    </submittedName>
</protein>
<dbReference type="PANTHER" id="PTHR43477">
    <property type="entry name" value="DIHYDROANTICAPSIN 7-DEHYDROGENASE"/>
    <property type="match status" value="1"/>
</dbReference>
<evidence type="ECO:0000256" key="1">
    <source>
        <dbReference type="ARBA" id="ARBA00006484"/>
    </source>
</evidence>
<keyword evidence="5" id="KW-1185">Reference proteome</keyword>
<dbReference type="PRINTS" id="PR00080">
    <property type="entry name" value="SDRFAMILY"/>
</dbReference>
<evidence type="ECO:0000313" key="4">
    <source>
        <dbReference type="EMBL" id="KIW84308.1"/>
    </source>
</evidence>
<dbReference type="SUPFAM" id="SSF51735">
    <property type="entry name" value="NAD(P)-binding Rossmann-fold domains"/>
    <property type="match status" value="1"/>
</dbReference>
<dbReference type="RefSeq" id="XP_013288116.1">
    <property type="nucleotide sequence ID" value="XM_013432662.1"/>
</dbReference>
<dbReference type="InterPro" id="IPR036291">
    <property type="entry name" value="NAD(P)-bd_dom_sf"/>
</dbReference>
<dbReference type="GO" id="GO:0016491">
    <property type="term" value="F:oxidoreductase activity"/>
    <property type="evidence" value="ECO:0007669"/>
    <property type="project" value="UniProtKB-KW"/>
</dbReference>
<dbReference type="FunFam" id="3.40.50.720:FF:000084">
    <property type="entry name" value="Short-chain dehydrogenase reductase"/>
    <property type="match status" value="1"/>
</dbReference>
<sequence length="257" mass="27466">MSSTRFADQVVFVTGGTSGLGLESCALFVQEGAKVFVTDIEERDVLKRLGPAASYRRCDVSDPDECSASIQACIEKYGKLDVLFHNAGHGGQIAPVTRHDVGMFRKVIETNLCSAFYLARVAIPQMQKQGKGAIINVGSTSGLFADYGLCSYNAAKAGIINLTRSMALDHAREGIRINAVCPGYMVTAMTSKFTDHPDLLKELQTTIPQGRGAEPIEVAKVVAFLASDDASYVNGACVVVDGAWTAHSGAPNFAKYF</sequence>
<dbReference type="CDD" id="cd05233">
    <property type="entry name" value="SDR_c"/>
    <property type="match status" value="1"/>
</dbReference>
<organism evidence="4 5">
    <name type="scientific">Fonsecaea pedrosoi CBS 271.37</name>
    <dbReference type="NCBI Taxonomy" id="1442368"/>
    <lineage>
        <taxon>Eukaryota</taxon>
        <taxon>Fungi</taxon>
        <taxon>Dikarya</taxon>
        <taxon>Ascomycota</taxon>
        <taxon>Pezizomycotina</taxon>
        <taxon>Eurotiomycetes</taxon>
        <taxon>Chaetothyriomycetidae</taxon>
        <taxon>Chaetothyriales</taxon>
        <taxon>Herpotrichiellaceae</taxon>
        <taxon>Fonsecaea</taxon>
    </lineage>
</organism>
<dbReference type="PRINTS" id="PR00081">
    <property type="entry name" value="GDHRDH"/>
</dbReference>
<dbReference type="AlphaFoldDB" id="A0A0D2GTH2"/>
<comment type="similarity">
    <text evidence="1">Belongs to the short-chain dehydrogenases/reductases (SDR) family.</text>
</comment>
<proteinExistence type="inferred from homology"/>
<dbReference type="PROSITE" id="PS00061">
    <property type="entry name" value="ADH_SHORT"/>
    <property type="match status" value="1"/>
</dbReference>
<dbReference type="NCBIfam" id="NF005559">
    <property type="entry name" value="PRK07231.1"/>
    <property type="match status" value="1"/>
</dbReference>
<evidence type="ECO:0000256" key="2">
    <source>
        <dbReference type="ARBA" id="ARBA00022857"/>
    </source>
</evidence>
<dbReference type="Proteomes" id="UP000053029">
    <property type="component" value="Unassembled WGS sequence"/>
</dbReference>